<dbReference type="AlphaFoldDB" id="A0A3B1DZ81"/>
<name>A0A3B1DZ81_9ZZZZ</name>
<keyword evidence="1" id="KW-0472">Membrane</keyword>
<keyword evidence="1" id="KW-0812">Transmembrane</keyword>
<organism evidence="2">
    <name type="scientific">hydrothermal vent metagenome</name>
    <dbReference type="NCBI Taxonomy" id="652676"/>
    <lineage>
        <taxon>unclassified sequences</taxon>
        <taxon>metagenomes</taxon>
        <taxon>ecological metagenomes</taxon>
    </lineage>
</organism>
<dbReference type="EMBL" id="UOGL01000670">
    <property type="protein sequence ID" value="VAX42603.1"/>
    <property type="molecule type" value="Genomic_DNA"/>
</dbReference>
<gene>
    <name evidence="2" type="ORF">MNBD_PLANCTO02-762</name>
</gene>
<protein>
    <submittedName>
        <fullName evidence="2">Uncharacterized protein</fullName>
    </submittedName>
</protein>
<evidence type="ECO:0000256" key="1">
    <source>
        <dbReference type="SAM" id="Phobius"/>
    </source>
</evidence>
<proteinExistence type="predicted"/>
<accession>A0A3B1DZ81</accession>
<reference evidence="2" key="1">
    <citation type="submission" date="2018-06" db="EMBL/GenBank/DDBJ databases">
        <authorList>
            <person name="Zhirakovskaya E."/>
        </authorList>
    </citation>
    <scope>NUCLEOTIDE SEQUENCE</scope>
</reference>
<keyword evidence="1" id="KW-1133">Transmembrane helix</keyword>
<sequence>MIESAWITFWKYLLYVGFGSFALLVLVVIPFGARDVFRLFKKLDDNKDNEKI</sequence>
<feature type="transmembrane region" description="Helical" evidence="1">
    <location>
        <begin position="12"/>
        <end position="33"/>
    </location>
</feature>
<evidence type="ECO:0000313" key="2">
    <source>
        <dbReference type="EMBL" id="VAX42603.1"/>
    </source>
</evidence>